<dbReference type="PANTHER" id="PTHR19300:SF57">
    <property type="entry name" value="BETA-1,4-N-ACETYLGALACTOSAMINYLTRANSFERASE"/>
    <property type="match status" value="1"/>
</dbReference>
<dbReference type="Pfam" id="PF13733">
    <property type="entry name" value="Glyco_transf_7N"/>
    <property type="match status" value="1"/>
</dbReference>
<evidence type="ECO:0000256" key="11">
    <source>
        <dbReference type="RuleBase" id="RU368121"/>
    </source>
</evidence>
<keyword evidence="8" id="KW-1133">Transmembrane helix</keyword>
<keyword evidence="4 11" id="KW-0328">Glycosyltransferase</keyword>
<dbReference type="InterPro" id="IPR027791">
    <property type="entry name" value="Galactosyl_T_C"/>
</dbReference>
<proteinExistence type="inferred from homology"/>
<dbReference type="InterPro" id="IPR029044">
    <property type="entry name" value="Nucleotide-diphossugar_trans"/>
</dbReference>
<feature type="domain" description="Galactosyltransferase C-terminal" evidence="12">
    <location>
        <begin position="195"/>
        <end position="272"/>
    </location>
</feature>
<evidence type="ECO:0000256" key="3">
    <source>
        <dbReference type="ARBA" id="ARBA00005735"/>
    </source>
</evidence>
<evidence type="ECO:0000256" key="6">
    <source>
        <dbReference type="ARBA" id="ARBA00022692"/>
    </source>
</evidence>
<feature type="domain" description="Galactosyltransferase N-terminal" evidence="13">
    <location>
        <begin position="98"/>
        <end position="191"/>
    </location>
</feature>
<keyword evidence="6" id="KW-0812">Transmembrane</keyword>
<evidence type="ECO:0000259" key="13">
    <source>
        <dbReference type="Pfam" id="PF13733"/>
    </source>
</evidence>
<dbReference type="AlphaFoldDB" id="A0A5K3EVX5"/>
<comment type="function">
    <text evidence="11">Catalyses the transfer of galactose onto proteins or lipids.</text>
</comment>
<dbReference type="SUPFAM" id="SSF53448">
    <property type="entry name" value="Nucleotide-diphospho-sugar transferases"/>
    <property type="match status" value="1"/>
</dbReference>
<dbReference type="InterPro" id="IPR027995">
    <property type="entry name" value="Galactosyl_T_N"/>
</dbReference>
<organism evidence="14">
    <name type="scientific">Mesocestoides corti</name>
    <name type="common">Flatworm</name>
    <dbReference type="NCBI Taxonomy" id="53468"/>
    <lineage>
        <taxon>Eukaryota</taxon>
        <taxon>Metazoa</taxon>
        <taxon>Spiralia</taxon>
        <taxon>Lophotrochozoa</taxon>
        <taxon>Platyhelminthes</taxon>
        <taxon>Cestoda</taxon>
        <taxon>Eucestoda</taxon>
        <taxon>Cyclophyllidea</taxon>
        <taxon>Mesocestoididae</taxon>
        <taxon>Mesocestoides</taxon>
    </lineage>
</organism>
<evidence type="ECO:0000256" key="7">
    <source>
        <dbReference type="ARBA" id="ARBA00022968"/>
    </source>
</evidence>
<protein>
    <recommendedName>
        <fullName evidence="11">Beta-1,4-galactosyltransferase</fullName>
        <ecNumber evidence="11">2.4.1.-</ecNumber>
    </recommendedName>
</protein>
<dbReference type="Pfam" id="PF02709">
    <property type="entry name" value="Glyco_transf_7C"/>
    <property type="match status" value="1"/>
</dbReference>
<accession>A0A5K3EVX5</accession>
<reference evidence="14" key="1">
    <citation type="submission" date="2019-11" db="UniProtKB">
        <authorList>
            <consortium name="WormBaseParasite"/>
        </authorList>
    </citation>
    <scope>IDENTIFICATION</scope>
</reference>
<evidence type="ECO:0000259" key="12">
    <source>
        <dbReference type="Pfam" id="PF02709"/>
    </source>
</evidence>
<comment type="pathway">
    <text evidence="2 11">Protein modification; protein glycosylation.</text>
</comment>
<evidence type="ECO:0000256" key="2">
    <source>
        <dbReference type="ARBA" id="ARBA00004922"/>
    </source>
</evidence>
<dbReference type="InterPro" id="IPR003859">
    <property type="entry name" value="Galactosyl_T"/>
</dbReference>
<evidence type="ECO:0000256" key="10">
    <source>
        <dbReference type="ARBA" id="ARBA00023180"/>
    </source>
</evidence>
<name>A0A5K3EVX5_MESCO</name>
<evidence type="ECO:0000256" key="8">
    <source>
        <dbReference type="ARBA" id="ARBA00022989"/>
    </source>
</evidence>
<sequence length="353" mass="40225">MLHCRRKLLACLFSLLLGAFLVAVYAGIRLVNYPTGFSHRHNEYGQALLLAELQALANSANVTLEQFAKAFISQQNSVRDSFCTNESSLPRDLCEGICKPPKQRVLLVFPLRDRWQLLMELLKKLPPMLESASVCTFIVIVEQTDAHAFNKGLLMNAAVIESSKRVPFDCIIFHDVDLVPVLGDDVYYNCPAYPRHLSVKIDKFNYTLPYLNLIGGILAMPVNHFLRVNGFSNLFWGWGAEDDDMFERLSILGIPITRPMPRPTRYVMLPHKSSKILDTWRKNLLLKIALKRYRLDGLNTAKYRVITTNVTSVCDLLGNDRSTCLWRSLNLFHFLIHPVPISGSNVLQIFHKH</sequence>
<dbReference type="GO" id="GO:0005794">
    <property type="term" value="C:Golgi apparatus"/>
    <property type="evidence" value="ECO:0007669"/>
    <property type="project" value="TreeGrafter"/>
</dbReference>
<dbReference type="GO" id="GO:0008378">
    <property type="term" value="F:galactosyltransferase activity"/>
    <property type="evidence" value="ECO:0007669"/>
    <property type="project" value="TreeGrafter"/>
</dbReference>
<evidence type="ECO:0000256" key="1">
    <source>
        <dbReference type="ARBA" id="ARBA00004606"/>
    </source>
</evidence>
<keyword evidence="10 11" id="KW-0325">Glycoprotein</keyword>
<dbReference type="PRINTS" id="PR02050">
    <property type="entry name" value="B14GALTRFASE"/>
</dbReference>
<dbReference type="GO" id="GO:0016020">
    <property type="term" value="C:membrane"/>
    <property type="evidence" value="ECO:0007669"/>
    <property type="project" value="UniProtKB-SubCell"/>
</dbReference>
<keyword evidence="7 11" id="KW-0735">Signal-anchor</keyword>
<dbReference type="UniPathway" id="UPA00378"/>
<evidence type="ECO:0000256" key="5">
    <source>
        <dbReference type="ARBA" id="ARBA00022679"/>
    </source>
</evidence>
<dbReference type="GO" id="GO:0005975">
    <property type="term" value="P:carbohydrate metabolic process"/>
    <property type="evidence" value="ECO:0007669"/>
    <property type="project" value="InterPro"/>
</dbReference>
<dbReference type="EC" id="2.4.1.-" evidence="11"/>
<dbReference type="Gene3D" id="3.90.550.10">
    <property type="entry name" value="Spore Coat Polysaccharide Biosynthesis Protein SpsA, Chain A"/>
    <property type="match status" value="1"/>
</dbReference>
<evidence type="ECO:0000256" key="4">
    <source>
        <dbReference type="ARBA" id="ARBA00022676"/>
    </source>
</evidence>
<dbReference type="WBParaSite" id="MCU_003427-RC">
    <property type="protein sequence ID" value="MCU_003427-RC"/>
    <property type="gene ID" value="MCU_003427"/>
</dbReference>
<evidence type="ECO:0000313" key="14">
    <source>
        <dbReference type="WBParaSite" id="MCU_003427-RC"/>
    </source>
</evidence>
<comment type="subcellular location">
    <subcellularLocation>
        <location evidence="1">Membrane</location>
        <topology evidence="1">Single-pass type II membrane protein</topology>
    </subcellularLocation>
</comment>
<dbReference type="PANTHER" id="PTHR19300">
    <property type="entry name" value="BETA-1,4-GALACTOSYLTRANSFERASE"/>
    <property type="match status" value="1"/>
</dbReference>
<evidence type="ECO:0000256" key="9">
    <source>
        <dbReference type="ARBA" id="ARBA00023136"/>
    </source>
</evidence>
<keyword evidence="9" id="KW-0472">Membrane</keyword>
<comment type="similarity">
    <text evidence="3 11">Belongs to the glycosyltransferase 7 family.</text>
</comment>
<keyword evidence="5 11" id="KW-0808">Transferase</keyword>